<dbReference type="PATRIC" id="fig|1273125.3.peg.13"/>
<evidence type="ECO:0000259" key="2">
    <source>
        <dbReference type="Pfam" id="PF00561"/>
    </source>
</evidence>
<dbReference type="PANTHER" id="PTHR43433:SF5">
    <property type="entry name" value="AB HYDROLASE-1 DOMAIN-CONTAINING PROTEIN"/>
    <property type="match status" value="1"/>
</dbReference>
<keyword evidence="1" id="KW-0560">Oxidoreductase</keyword>
<accession>R7WTN9</accession>
<feature type="domain" description="AB hydrolase-1" evidence="2">
    <location>
        <begin position="79"/>
        <end position="328"/>
    </location>
</feature>
<keyword evidence="1" id="KW-0575">Peroxidase</keyword>
<comment type="caution">
    <text evidence="3">The sequence shown here is derived from an EMBL/GenBank/DDBJ whole genome shotgun (WGS) entry which is preliminary data.</text>
</comment>
<sequence length="353" mass="37713">MATKRSVRSVMRGASGALALGSLVGVDAVRAAVLRRADPHAGEDFALIEGDRSRIVRSDDGVELAVREVGRADAPVTAVFVHGFCMDMTAWHFQRYELASRWGDDVRMVFYDQRGHGSSGSGPRPSCTIAQLGDDLMAVIEQTAPTGPVFVVGHSMGGMTALAFAARHRRAVRERLVGLALMSTTAAGLSSTGLAASLENPVIDAFRLAVRTSPDTVQRMRGAARRIITPILRAASYGTDVGRSVQAFSNAMIDRTSVVTIVDFLRTLELHDESAALPVLRDVPTVILSGDADIVIPFAASRALAEGLPDAELVRVRRAGHLVQLEFPNLVSDAIDRTLVRSLAAAERSHRAG</sequence>
<dbReference type="InterPro" id="IPR000639">
    <property type="entry name" value="Epox_hydrolase-like"/>
</dbReference>
<name>R7WTN9_9NOCA</name>
<evidence type="ECO:0000313" key="4">
    <source>
        <dbReference type="Proteomes" id="UP000013525"/>
    </source>
</evidence>
<evidence type="ECO:0000256" key="1">
    <source>
        <dbReference type="ARBA" id="ARBA00022559"/>
    </source>
</evidence>
<dbReference type="InterPro" id="IPR000073">
    <property type="entry name" value="AB_hydrolase_1"/>
</dbReference>
<reference evidence="3 4" key="1">
    <citation type="journal article" date="2013" name="Genome Announc.">
        <title>Draft Genome Sequence of Rhodococcus rhodnii Strain LMG5362, a Symbiont of Rhodnius prolixus (Hemiptera, Reduviidae, Triatominae), the Principle Vector of Trypanosoma cruzi.</title>
        <authorList>
            <person name="Pachebat J.A."/>
            <person name="van Keulen G."/>
            <person name="Whitten M.M."/>
            <person name="Girdwood S."/>
            <person name="Del Sol R."/>
            <person name="Dyson P.J."/>
            <person name="Facey P.D."/>
        </authorList>
    </citation>
    <scope>NUCLEOTIDE SEQUENCE [LARGE SCALE GENOMIC DNA]</scope>
    <source>
        <strain evidence="3 4">LMG 5362</strain>
    </source>
</reference>
<dbReference type="PANTHER" id="PTHR43433">
    <property type="entry name" value="HYDROLASE, ALPHA/BETA FOLD FAMILY PROTEIN"/>
    <property type="match status" value="1"/>
</dbReference>
<organism evidence="3 4">
    <name type="scientific">Rhodococcus rhodnii LMG 5362</name>
    <dbReference type="NCBI Taxonomy" id="1273125"/>
    <lineage>
        <taxon>Bacteria</taxon>
        <taxon>Bacillati</taxon>
        <taxon>Actinomycetota</taxon>
        <taxon>Actinomycetes</taxon>
        <taxon>Mycobacteriales</taxon>
        <taxon>Nocardiaceae</taxon>
        <taxon>Rhodococcus</taxon>
    </lineage>
</organism>
<dbReference type="GO" id="GO:0004601">
    <property type="term" value="F:peroxidase activity"/>
    <property type="evidence" value="ECO:0007669"/>
    <property type="project" value="UniProtKB-KW"/>
</dbReference>
<dbReference type="InterPro" id="IPR050471">
    <property type="entry name" value="AB_hydrolase"/>
</dbReference>
<dbReference type="AlphaFoldDB" id="R7WTN9"/>
<gene>
    <name evidence="3" type="ORF">Rrhod_0012</name>
</gene>
<dbReference type="PRINTS" id="PR00412">
    <property type="entry name" value="EPOXHYDRLASE"/>
</dbReference>
<dbReference type="EMBL" id="APMY01000001">
    <property type="protein sequence ID" value="EOM78623.1"/>
    <property type="molecule type" value="Genomic_DNA"/>
</dbReference>
<evidence type="ECO:0000313" key="3">
    <source>
        <dbReference type="EMBL" id="EOM78623.1"/>
    </source>
</evidence>
<proteinExistence type="predicted"/>
<dbReference type="Proteomes" id="UP000013525">
    <property type="component" value="Unassembled WGS sequence"/>
</dbReference>
<dbReference type="Pfam" id="PF00561">
    <property type="entry name" value="Abhydrolase_1"/>
    <property type="match status" value="1"/>
</dbReference>
<keyword evidence="3" id="KW-0378">Hydrolase</keyword>
<keyword evidence="4" id="KW-1185">Reference proteome</keyword>
<dbReference type="Gene3D" id="3.40.50.1820">
    <property type="entry name" value="alpha/beta hydrolase"/>
    <property type="match status" value="1"/>
</dbReference>
<dbReference type="SUPFAM" id="SSF53474">
    <property type="entry name" value="alpha/beta-Hydrolases"/>
    <property type="match status" value="1"/>
</dbReference>
<dbReference type="InterPro" id="IPR029058">
    <property type="entry name" value="AB_hydrolase_fold"/>
</dbReference>
<dbReference type="GO" id="GO:0016787">
    <property type="term" value="F:hydrolase activity"/>
    <property type="evidence" value="ECO:0007669"/>
    <property type="project" value="UniProtKB-KW"/>
</dbReference>
<protein>
    <submittedName>
        <fullName evidence="3">Hydrolase</fullName>
    </submittedName>
</protein>
<dbReference type="eggNOG" id="COG2267">
    <property type="taxonomic scope" value="Bacteria"/>
</dbReference>